<accession>A0A1K0I948</accession>
<evidence type="ECO:0000313" key="3">
    <source>
        <dbReference type="EMBL" id="SCU73656.1"/>
    </source>
</evidence>
<dbReference type="SUPFAM" id="SSF47413">
    <property type="entry name" value="lambda repressor-like DNA-binding domains"/>
    <property type="match status" value="1"/>
</dbReference>
<dbReference type="InterPro" id="IPR052345">
    <property type="entry name" value="Rad_response_metalloprotease"/>
</dbReference>
<dbReference type="InterPro" id="IPR010359">
    <property type="entry name" value="IrrE_HExxH"/>
</dbReference>
<dbReference type="EMBL" id="FMSH01000032">
    <property type="protein sequence ID" value="SCU73656.1"/>
    <property type="molecule type" value="Genomic_DNA"/>
</dbReference>
<dbReference type="SMART" id="SM00530">
    <property type="entry name" value="HTH_XRE"/>
    <property type="match status" value="1"/>
</dbReference>
<dbReference type="Pfam" id="PF06114">
    <property type="entry name" value="Peptidase_M78"/>
    <property type="match status" value="1"/>
</dbReference>
<dbReference type="Pfam" id="PF01381">
    <property type="entry name" value="HTH_3"/>
    <property type="match status" value="1"/>
</dbReference>
<dbReference type="PROSITE" id="PS50943">
    <property type="entry name" value="HTH_CROC1"/>
    <property type="match status" value="1"/>
</dbReference>
<keyword evidence="3" id="KW-0238">DNA-binding</keyword>
<dbReference type="InterPro" id="IPR010982">
    <property type="entry name" value="Lambda_DNA-bd_dom_sf"/>
</dbReference>
<dbReference type="Gene3D" id="1.10.260.40">
    <property type="entry name" value="lambda repressor-like DNA-binding domains"/>
    <property type="match status" value="1"/>
</dbReference>
<name>A0A1K0I948_CUPNE</name>
<dbReference type="Gene3D" id="1.10.10.2910">
    <property type="match status" value="1"/>
</dbReference>
<organism evidence="3">
    <name type="scientific">Cupriavidus necator</name>
    <name type="common">Alcaligenes eutrophus</name>
    <name type="synonym">Ralstonia eutropha</name>
    <dbReference type="NCBI Taxonomy" id="106590"/>
    <lineage>
        <taxon>Bacteria</taxon>
        <taxon>Pseudomonadati</taxon>
        <taxon>Pseudomonadota</taxon>
        <taxon>Betaproteobacteria</taxon>
        <taxon>Burkholderiales</taxon>
        <taxon>Burkholderiaceae</taxon>
        <taxon>Cupriavidus</taxon>
    </lineage>
</organism>
<proteinExistence type="inferred from homology"/>
<dbReference type="GO" id="GO:0003677">
    <property type="term" value="F:DNA binding"/>
    <property type="evidence" value="ECO:0007669"/>
    <property type="project" value="UniProtKB-KW"/>
</dbReference>
<protein>
    <submittedName>
        <fullName evidence="3">DNA-binding protein</fullName>
    </submittedName>
</protein>
<evidence type="ECO:0000259" key="2">
    <source>
        <dbReference type="PROSITE" id="PS50943"/>
    </source>
</evidence>
<evidence type="ECO:0000256" key="1">
    <source>
        <dbReference type="ARBA" id="ARBA00007227"/>
    </source>
</evidence>
<dbReference type="PANTHER" id="PTHR43236">
    <property type="entry name" value="ANTITOXIN HIGA1"/>
    <property type="match status" value="1"/>
</dbReference>
<dbReference type="InterPro" id="IPR001387">
    <property type="entry name" value="Cro/C1-type_HTH"/>
</dbReference>
<gene>
    <name evidence="3" type="ORF">CNECB9_1270003</name>
</gene>
<sequence>METKIGLRLAESFRPELVSLRRRMLGLSQIQLADRATIAQGTLSKIEQGLKAPSEEMIEKLASSLECPASFFCRTERVYGAPLSAHPMFRKPASTGQKTIDRLIAELNVRIGHIRTLIDNAEIQPELPFPQYDVDDYLGDAEEIARNVRRAWYAPTGPIQNLTEYAERAGCLITLSDMGDAAVDGVSYRVPGLPPLVFLNSKRPADRLRFSLAHEIGHLVMHPYPIPDMEEQANRFAAELLMPSEDIGPYLGNLTLEKAAYMKPFWKVSMAAIIVRAETLRRIDKNKAQWLWRQMSLRNYRMREPESLDFAKEEPSLVNALLNNLTGNLGYSPEELSEALCLRYEELASLYNLRGAGLRLVRSARSSA</sequence>
<comment type="similarity">
    <text evidence="1">Belongs to the short-chain fatty acyl-CoA assimilation regulator (ScfR) family.</text>
</comment>
<dbReference type="PANTHER" id="PTHR43236:SF1">
    <property type="entry name" value="BLL7220 PROTEIN"/>
    <property type="match status" value="1"/>
</dbReference>
<feature type="domain" description="HTH cro/C1-type" evidence="2">
    <location>
        <begin position="18"/>
        <end position="72"/>
    </location>
</feature>
<reference evidence="3" key="1">
    <citation type="submission" date="2016-09" db="EMBL/GenBank/DDBJ databases">
        <authorList>
            <person name="Capua I."/>
            <person name="De Benedictis P."/>
            <person name="Joannis T."/>
            <person name="Lombin L.H."/>
            <person name="Cattoli G."/>
        </authorList>
    </citation>
    <scope>NUCLEOTIDE SEQUENCE</scope>
    <source>
        <strain evidence="3">B9</strain>
    </source>
</reference>
<dbReference type="RefSeq" id="WP_340520219.1">
    <property type="nucleotide sequence ID" value="NZ_FMSH01000032.1"/>
</dbReference>
<dbReference type="CDD" id="cd00093">
    <property type="entry name" value="HTH_XRE"/>
    <property type="match status" value="1"/>
</dbReference>
<dbReference type="AlphaFoldDB" id="A0A1K0I948"/>